<feature type="compositionally biased region" description="Low complexity" evidence="1">
    <location>
        <begin position="1448"/>
        <end position="1461"/>
    </location>
</feature>
<evidence type="ECO:0000313" key="4">
    <source>
        <dbReference type="Proteomes" id="UP000694867"/>
    </source>
</evidence>
<dbReference type="RefSeq" id="XP_028966616.1">
    <property type="nucleotide sequence ID" value="XM_029110783.1"/>
</dbReference>
<organism evidence="4 5">
    <name type="scientific">Galendromus occidentalis</name>
    <name type="common">western predatory mite</name>
    <dbReference type="NCBI Taxonomy" id="34638"/>
    <lineage>
        <taxon>Eukaryota</taxon>
        <taxon>Metazoa</taxon>
        <taxon>Ecdysozoa</taxon>
        <taxon>Arthropoda</taxon>
        <taxon>Chelicerata</taxon>
        <taxon>Arachnida</taxon>
        <taxon>Acari</taxon>
        <taxon>Parasitiformes</taxon>
        <taxon>Mesostigmata</taxon>
        <taxon>Gamasina</taxon>
        <taxon>Phytoseioidea</taxon>
        <taxon>Phytoseiidae</taxon>
        <taxon>Typhlodrominae</taxon>
        <taxon>Galendromus</taxon>
    </lineage>
</organism>
<dbReference type="GO" id="GO:0010508">
    <property type="term" value="P:positive regulation of autophagy"/>
    <property type="evidence" value="ECO:0007669"/>
    <property type="project" value="TreeGrafter"/>
</dbReference>
<dbReference type="GeneID" id="100907981"/>
<dbReference type="GO" id="GO:0005765">
    <property type="term" value="C:lysosomal membrane"/>
    <property type="evidence" value="ECO:0007669"/>
    <property type="project" value="TreeGrafter"/>
</dbReference>
<protein>
    <submittedName>
        <fullName evidence="5">GATOR complex protein DEPDC5</fullName>
    </submittedName>
</protein>
<feature type="region of interest" description="Disordered" evidence="1">
    <location>
        <begin position="964"/>
        <end position="1014"/>
    </location>
</feature>
<dbReference type="Pfam" id="PF19418">
    <property type="entry name" value="DEPDC5_CTD"/>
    <property type="match status" value="1"/>
</dbReference>
<feature type="region of interest" description="Disordered" evidence="1">
    <location>
        <begin position="1430"/>
        <end position="1461"/>
    </location>
</feature>
<dbReference type="PANTHER" id="PTHR13179">
    <property type="entry name" value="DEP DOMAIN CONTAINING PROTEIN 5"/>
    <property type="match status" value="1"/>
</dbReference>
<gene>
    <name evidence="5" type="primary">LOC100907981</name>
</gene>
<name>A0AAJ7WGV5_9ACAR</name>
<dbReference type="CTD" id="38176"/>
<proteinExistence type="predicted"/>
<dbReference type="KEGG" id="goe:100907981"/>
<feature type="domain" description="DEPDC5 C-terminal" evidence="3">
    <location>
        <begin position="1139"/>
        <end position="1416"/>
    </location>
</feature>
<dbReference type="InterPro" id="IPR048255">
    <property type="entry name" value="IML1_N"/>
</dbReference>
<dbReference type="Pfam" id="PF12257">
    <property type="entry name" value="IML1"/>
    <property type="match status" value="1"/>
</dbReference>
<sequence>MPLGSCRLRVASLGKGDGGAMVNLKDLPEARKGSMIEVSLNDSSQRVQKIVVQLSGFRDDSRYNIWLDPNALNVFQLKPYSEVIVSLVKSSDVVLDSVELVFKDQYLTRSDMWRLAQSIIDTGVYLKKEIKFYTSKCDVFEMWSKGDRLGSGLANKDTKVVFRSATGMVVIFIQMSAEMWQFDIHGDLYFEKAIDGFLLDLTRKWKNFGCNHDVTIVLFSRTIYEADSWDQIPKEVRHCIQRDQRGRFYEDVYRVAIQNERLDDWTSTLRLLKTYFSEYQDSVVKKHKSVPNMPNAYNSNAAQGNFLQVLNLSMNVFEKHFTDRSFDRTGQLSVVVTPGVGVFEVERDLMDLTKQRMIDNGIASDLVCLGEQPLHVVPLYRVFGEFRFPGDEYNIPHWINLSFYTSSKVISYSAFVPRIKLPTPDGSPMRGPLSAQLARSKRLMTPTYDGTDAMLSPSDPNAQSDYEAYEAYDAHVLKKPVLLAQQRAREKIAEAPVRRKSQVHPHRERESSMSSASSPSMASSKPEYIGPFGSPTMLTGSPRSMDFTDGASPTMGRGMMAGSVDSSVEYFKSLQRGQQPKEPEKPKPLVNPFNLTGVTMKLTSNRRRWTHAFPIGPSGSFVQQHHFQTNLASKPSNVPNHYRGGHDVPDSTGLTGWGPTGEQEWTPALTTGVDWKSLVIPACLPLTTDYFPDPHTLVDDFTLSDYRLLPEDIPHVFGSSQVPREVQSVYQELICQRLQQGFQIVTLPPHHPYRASKSSASSAFPLSSTDKRKISGSSYQEDESEECLMSIGAIFHSVQLHTSEIGIKQYKPRQASPEMESIPYRYQFTSPGNEDYTLLARAVFHAERLETFNWNYLDHYICGEREYFLHKTNKFWRFRMLLLPGSPEAIKSIQESGKVSIYSDEEKNFYPDETAQREGVLKFIEILNKIKPTTNVMKSLVSPASKAGLRRSSFGQVYSLLQSTHTPASHTHQQNLGSVRERSESMADKPSRRLRENPPHLNSDKSASSTSLEDTFTSSVHLSDEVMHSPGHLNRGSASDEIALAMRSSMDFVPKDKDRSVRQSNNFPPFAFMGLDAASWLRANVVDVRSDKDVYALMMRLMRDRVVVQITREDRDDFVFGSHLYYLRDICADPHLHHRTHHADYHELAEEWVEVEFTKRERREMKWKHFSIFESARCSSVSQELQYSKSSRLRFKRSYMNIDAGKSDRPEWGQALYHSFFQPGTAFELDVEWVVATGNIVAEMVLNWARKATSFGLQLVPIPCEPYALPGSPNSDPLRGPIFIPLAAQELPSELLDPAGASSLLNFKRYILHRFGFIPHRDLSIANAKRKGSVAKNLETFVHCTGGMFIVPGEDNLEEPYDTGLRDHETQANVKTGFLWSYNFMITKRWKNTASIDENFMRTCLADMRSFCKNTDGRLVAMYEEWISREENRSKSSESDQPVDTIAEETGIIAEEPSAVG</sequence>
<feature type="compositionally biased region" description="Basic and acidic residues" evidence="1">
    <location>
        <begin position="979"/>
        <end position="998"/>
    </location>
</feature>
<evidence type="ECO:0000259" key="2">
    <source>
        <dbReference type="Pfam" id="PF12257"/>
    </source>
</evidence>
<feature type="region of interest" description="Disordered" evidence="1">
    <location>
        <begin position="632"/>
        <end position="662"/>
    </location>
</feature>
<evidence type="ECO:0000256" key="1">
    <source>
        <dbReference type="SAM" id="MobiDB-lite"/>
    </source>
</evidence>
<dbReference type="Proteomes" id="UP000694867">
    <property type="component" value="Unplaced"/>
</dbReference>
<accession>A0AAJ7WGV5</accession>
<evidence type="ECO:0000259" key="3">
    <source>
        <dbReference type="Pfam" id="PF19418"/>
    </source>
</evidence>
<dbReference type="GO" id="GO:0005096">
    <property type="term" value="F:GTPase activator activity"/>
    <property type="evidence" value="ECO:0007669"/>
    <property type="project" value="InterPro"/>
</dbReference>
<feature type="compositionally biased region" description="Low complexity" evidence="1">
    <location>
        <begin position="512"/>
        <end position="524"/>
    </location>
</feature>
<keyword evidence="4" id="KW-1185">Reference proteome</keyword>
<dbReference type="InterPro" id="IPR027244">
    <property type="entry name" value="IML1"/>
</dbReference>
<dbReference type="PANTHER" id="PTHR13179:SF8">
    <property type="entry name" value="GATOR COMPLEX PROTEIN DEPDC5"/>
    <property type="match status" value="1"/>
</dbReference>
<feature type="domain" description="Vacuolar membrane-associated protein Iml1 N-terminal" evidence="2">
    <location>
        <begin position="98"/>
        <end position="381"/>
    </location>
</feature>
<feature type="region of interest" description="Disordered" evidence="1">
    <location>
        <begin position="756"/>
        <end position="777"/>
    </location>
</feature>
<feature type="compositionally biased region" description="Low complexity" evidence="1">
    <location>
        <begin position="756"/>
        <end position="768"/>
    </location>
</feature>
<feature type="compositionally biased region" description="Polar residues" evidence="1">
    <location>
        <begin position="964"/>
        <end position="977"/>
    </location>
</feature>
<dbReference type="GO" id="GO:0034198">
    <property type="term" value="P:cellular response to amino acid starvation"/>
    <property type="evidence" value="ECO:0007669"/>
    <property type="project" value="TreeGrafter"/>
</dbReference>
<feature type="compositionally biased region" description="Polar residues" evidence="1">
    <location>
        <begin position="1004"/>
        <end position="1014"/>
    </location>
</feature>
<feature type="region of interest" description="Disordered" evidence="1">
    <location>
        <begin position="492"/>
        <end position="561"/>
    </location>
</feature>
<evidence type="ECO:0000313" key="5">
    <source>
        <dbReference type="RefSeq" id="XP_028966616.1"/>
    </source>
</evidence>
<dbReference type="GO" id="GO:1904262">
    <property type="term" value="P:negative regulation of TORC1 signaling"/>
    <property type="evidence" value="ECO:0007669"/>
    <property type="project" value="TreeGrafter"/>
</dbReference>
<reference evidence="5" key="1">
    <citation type="submission" date="2025-08" db="UniProtKB">
        <authorList>
            <consortium name="RefSeq"/>
        </authorList>
    </citation>
    <scope>IDENTIFICATION</scope>
</reference>
<dbReference type="GO" id="GO:1990130">
    <property type="term" value="C:GATOR1 complex"/>
    <property type="evidence" value="ECO:0007669"/>
    <property type="project" value="TreeGrafter"/>
</dbReference>
<dbReference type="InterPro" id="IPR045838">
    <property type="entry name" value="DEPDC5_CTD"/>
</dbReference>